<evidence type="ECO:0000313" key="3">
    <source>
        <dbReference type="Proteomes" id="UP000479000"/>
    </source>
</evidence>
<gene>
    <name evidence="2" type="ORF">NTEN_LOCUS11929</name>
</gene>
<dbReference type="AlphaFoldDB" id="A0A6H5GSC0"/>
<keyword evidence="3" id="KW-1185">Reference proteome</keyword>
<protein>
    <submittedName>
        <fullName evidence="2">Uncharacterized protein</fullName>
    </submittedName>
</protein>
<organism evidence="2 3">
    <name type="scientific">Nesidiocoris tenuis</name>
    <dbReference type="NCBI Taxonomy" id="355587"/>
    <lineage>
        <taxon>Eukaryota</taxon>
        <taxon>Metazoa</taxon>
        <taxon>Ecdysozoa</taxon>
        <taxon>Arthropoda</taxon>
        <taxon>Hexapoda</taxon>
        <taxon>Insecta</taxon>
        <taxon>Pterygota</taxon>
        <taxon>Neoptera</taxon>
        <taxon>Paraneoptera</taxon>
        <taxon>Hemiptera</taxon>
        <taxon>Heteroptera</taxon>
        <taxon>Panheteroptera</taxon>
        <taxon>Cimicomorpha</taxon>
        <taxon>Miridae</taxon>
        <taxon>Dicyphina</taxon>
        <taxon>Nesidiocoris</taxon>
    </lineage>
</organism>
<sequence>MIVFQFQTKTFDENLLEMILFESAKENVYTTQKLRGGSLNAYGRFAGSKCLASGGLFLSEHDHPPSGSGVADGAKPSGGPDSRPIITSANQASIFLMYRWIFGTVSPGGKFASRYLVVTLTGVPAS</sequence>
<accession>A0A6H5GSC0</accession>
<dbReference type="Proteomes" id="UP000479000">
    <property type="component" value="Unassembled WGS sequence"/>
</dbReference>
<reference evidence="2 3" key="1">
    <citation type="submission" date="2020-02" db="EMBL/GenBank/DDBJ databases">
        <authorList>
            <person name="Ferguson B K."/>
        </authorList>
    </citation>
    <scope>NUCLEOTIDE SEQUENCE [LARGE SCALE GENOMIC DNA]</scope>
</reference>
<feature type="region of interest" description="Disordered" evidence="1">
    <location>
        <begin position="62"/>
        <end position="85"/>
    </location>
</feature>
<dbReference type="EMBL" id="CADCXU010017660">
    <property type="protein sequence ID" value="CAB0006452.1"/>
    <property type="molecule type" value="Genomic_DNA"/>
</dbReference>
<evidence type="ECO:0000313" key="2">
    <source>
        <dbReference type="EMBL" id="CAB0006452.1"/>
    </source>
</evidence>
<evidence type="ECO:0000256" key="1">
    <source>
        <dbReference type="SAM" id="MobiDB-lite"/>
    </source>
</evidence>
<name>A0A6H5GSC0_9HEMI</name>
<proteinExistence type="predicted"/>